<evidence type="ECO:0000256" key="1">
    <source>
        <dbReference type="ARBA" id="ARBA00022574"/>
    </source>
</evidence>
<proteinExistence type="inferred from homology"/>
<dbReference type="SMART" id="SM00320">
    <property type="entry name" value="WD40"/>
    <property type="match status" value="4"/>
</dbReference>
<reference evidence="7 8" key="1">
    <citation type="submission" date="2015-01" db="EMBL/GenBank/DDBJ databases">
        <title>Evolution of Trichinella species and genotypes.</title>
        <authorList>
            <person name="Korhonen P.K."/>
            <person name="Edoardo P."/>
            <person name="Giuseppe L.R."/>
            <person name="Gasser R.B."/>
        </authorList>
    </citation>
    <scope>NUCLEOTIDE SEQUENCE [LARGE SCALE GENOMIC DNA]</scope>
    <source>
        <strain evidence="7">ISS176</strain>
    </source>
</reference>
<dbReference type="Pfam" id="PF00400">
    <property type="entry name" value="WD40"/>
    <property type="match status" value="2"/>
</dbReference>
<accession>A0A0V1JSH7</accession>
<dbReference type="AlphaFoldDB" id="A0A0V1JSH7"/>
<dbReference type="PROSITE" id="PS50294">
    <property type="entry name" value="WD_REPEATS_REGION"/>
    <property type="match status" value="2"/>
</dbReference>
<dbReference type="SUPFAM" id="SSF50978">
    <property type="entry name" value="WD40 repeat-like"/>
    <property type="match status" value="1"/>
</dbReference>
<dbReference type="SMART" id="SM01166">
    <property type="entry name" value="DUF1899"/>
    <property type="match status" value="1"/>
</dbReference>
<comment type="caution">
    <text evidence="7">The sequence shown here is derived from an EMBL/GenBank/DDBJ whole genome shotgun (WGS) entry which is preliminary data.</text>
</comment>
<dbReference type="Pfam" id="PF16300">
    <property type="entry name" value="WD40_4"/>
    <property type="match status" value="1"/>
</dbReference>
<evidence type="ECO:0000256" key="2">
    <source>
        <dbReference type="ARBA" id="ARBA00022737"/>
    </source>
</evidence>
<dbReference type="GO" id="GO:0051015">
    <property type="term" value="F:actin filament binding"/>
    <property type="evidence" value="ECO:0007669"/>
    <property type="project" value="TreeGrafter"/>
</dbReference>
<dbReference type="Proteomes" id="UP000054826">
    <property type="component" value="Unassembled WGS sequence"/>
</dbReference>
<keyword evidence="2 4" id="KW-0677">Repeat</keyword>
<feature type="repeat" description="WD" evidence="3">
    <location>
        <begin position="132"/>
        <end position="174"/>
    </location>
</feature>
<dbReference type="PANTHER" id="PTHR10856">
    <property type="entry name" value="CORONIN"/>
    <property type="match status" value="1"/>
</dbReference>
<evidence type="ECO:0000313" key="7">
    <source>
        <dbReference type="EMBL" id="KRZ37962.1"/>
    </source>
</evidence>
<dbReference type="Gene3D" id="2.130.10.10">
    <property type="entry name" value="YVTN repeat-like/Quinoprotein amine dehydrogenase"/>
    <property type="match status" value="1"/>
</dbReference>
<dbReference type="InterPro" id="IPR015943">
    <property type="entry name" value="WD40/YVTN_repeat-like_dom_sf"/>
</dbReference>
<keyword evidence="1 3" id="KW-0853">WD repeat</keyword>
<dbReference type="InterPro" id="IPR036322">
    <property type="entry name" value="WD40_repeat_dom_sf"/>
</dbReference>
<dbReference type="EMBL" id="JYDV01000052">
    <property type="protein sequence ID" value="KRZ37962.1"/>
    <property type="molecule type" value="Genomic_DNA"/>
</dbReference>
<feature type="domain" description="DUF1899" evidence="6">
    <location>
        <begin position="10"/>
        <end position="73"/>
    </location>
</feature>
<organism evidence="7 8">
    <name type="scientific">Trichinella pseudospiralis</name>
    <name type="common">Parasitic roundworm</name>
    <dbReference type="NCBI Taxonomy" id="6337"/>
    <lineage>
        <taxon>Eukaryota</taxon>
        <taxon>Metazoa</taxon>
        <taxon>Ecdysozoa</taxon>
        <taxon>Nematoda</taxon>
        <taxon>Enoplea</taxon>
        <taxon>Dorylaimia</taxon>
        <taxon>Trichinellida</taxon>
        <taxon>Trichinellidae</taxon>
        <taxon>Trichinella</taxon>
    </lineage>
</organism>
<dbReference type="InterPro" id="IPR015048">
    <property type="entry name" value="DUF1899"/>
</dbReference>
<name>A0A0V1JSH7_TRIPS</name>
<keyword evidence="5" id="KW-0175">Coiled coil</keyword>
<sequence>LIFFIERMVPVMSYSKFLFMYGRIPRNSGYQNVRIPTRNLGNSFCAVNPKFIAFVLEVSGGGAFQVVPLKKTGKIEYFYGRINGHRGPVSDLKFNPFNDNVLASCSEDSTVKLWNISDSQGYAPVIEEIHNLEGHYTKVVSVEWSLTVENLLVSGDVDSKILLWDVSGGVCIREINVGKDAVCSMSFNWNCSLLAVTTKDQLLCIVDPRKEKIIASCVCHELKKANKVIYLRDKLLLTTGFSRSCYQQVKLWNEENLDSALTVIELDLSPGMLFPFYDRDLNLIFITGKGHSKVMFYEITDSQPCIRYLNEYCCGFSVHGAVAMCKRGLRREECELFRIYQIHSGSDIVDPISFTIPRKTEGFAKDLYPETAAPTPALTLKEWLSGVDRAPIMMLLNETADVTTHKPVMFKTLFEQKTENEAPKGRSVLVTSDRNNDLKFVFLNQTTRADYREIVTDKHTEAGSAMEEESKIIASEVSSAKVAGIKSEATVTTPSCQPAVASVAQSPKLEVDQCMQVGSLSVPGCACCCYKQGSFVNRKFACLQNGDESGISKRKKLFTLNGDNENSTMRKFDDFKQSWRENSRFAKRVLTAKSSSHVKRENEEPCSLAKCSDITSWPSLEFRNPVELKSPEYFDEYTWSKMQIEQPVTKTEADYKTEKLNRRVRYLLNVVERQAAELRDVKQRLTEIERRLQQKEETIQCLRNEIRWKSARITQLEDDLNAVVDSSQDEDEDNY</sequence>
<dbReference type="SMART" id="SM01167">
    <property type="entry name" value="DUF1900"/>
    <property type="match status" value="1"/>
</dbReference>
<gene>
    <name evidence="7" type="primary">Coro2a</name>
    <name evidence="7" type="ORF">T4C_2206</name>
</gene>
<dbReference type="InterPro" id="IPR015505">
    <property type="entry name" value="Coronin"/>
</dbReference>
<evidence type="ECO:0000256" key="5">
    <source>
        <dbReference type="SAM" id="Coils"/>
    </source>
</evidence>
<dbReference type="InterPro" id="IPR019775">
    <property type="entry name" value="WD40_repeat_CS"/>
</dbReference>
<evidence type="ECO:0000256" key="4">
    <source>
        <dbReference type="RuleBase" id="RU280818"/>
    </source>
</evidence>
<evidence type="ECO:0000256" key="3">
    <source>
        <dbReference type="PROSITE-ProRule" id="PRU00221"/>
    </source>
</evidence>
<feature type="repeat" description="WD" evidence="3">
    <location>
        <begin position="82"/>
        <end position="124"/>
    </location>
</feature>
<evidence type="ECO:0000259" key="6">
    <source>
        <dbReference type="SMART" id="SM01166"/>
    </source>
</evidence>
<dbReference type="PROSITE" id="PS00678">
    <property type="entry name" value="WD_REPEATS_1"/>
    <property type="match status" value="2"/>
</dbReference>
<feature type="coiled-coil region" evidence="5">
    <location>
        <begin position="668"/>
        <end position="719"/>
    </location>
</feature>
<dbReference type="InterPro" id="IPR001680">
    <property type="entry name" value="WD40_rpt"/>
</dbReference>
<dbReference type="Pfam" id="PF08953">
    <property type="entry name" value="DUF1899"/>
    <property type="match status" value="1"/>
</dbReference>
<protein>
    <recommendedName>
        <fullName evidence="4">Coronin</fullName>
    </recommendedName>
</protein>
<dbReference type="CDD" id="cd12083">
    <property type="entry name" value="DD_cGKI"/>
    <property type="match status" value="1"/>
</dbReference>
<dbReference type="PANTHER" id="PTHR10856:SF44">
    <property type="entry name" value="CORONIN"/>
    <property type="match status" value="1"/>
</dbReference>
<evidence type="ECO:0000313" key="8">
    <source>
        <dbReference type="Proteomes" id="UP000054826"/>
    </source>
</evidence>
<feature type="non-terminal residue" evidence="7">
    <location>
        <position position="1"/>
    </location>
</feature>
<feature type="non-terminal residue" evidence="7">
    <location>
        <position position="735"/>
    </location>
</feature>
<dbReference type="PROSITE" id="PS50082">
    <property type="entry name" value="WD_REPEATS_2"/>
    <property type="match status" value="2"/>
</dbReference>
<comment type="similarity">
    <text evidence="4">Belongs to the WD repeat coronin family.</text>
</comment>